<dbReference type="CDD" id="cd00090">
    <property type="entry name" value="HTH_ARSR"/>
    <property type="match status" value="1"/>
</dbReference>
<name>A0A8J3AMP1_9BACI</name>
<dbReference type="InterPro" id="IPR011991">
    <property type="entry name" value="ArsR-like_HTH"/>
</dbReference>
<evidence type="ECO:0000259" key="4">
    <source>
        <dbReference type="PROSITE" id="PS50956"/>
    </source>
</evidence>
<dbReference type="Gene3D" id="3.30.70.920">
    <property type="match status" value="1"/>
</dbReference>
<dbReference type="Pfam" id="PF13412">
    <property type="entry name" value="HTH_24"/>
    <property type="match status" value="1"/>
</dbReference>
<gene>
    <name evidence="5" type="ORF">GCM10007380_37520</name>
</gene>
<dbReference type="InterPro" id="IPR036388">
    <property type="entry name" value="WH-like_DNA-bd_sf"/>
</dbReference>
<protein>
    <submittedName>
        <fullName evidence="5">AsnC family transcriptional regulator</fullName>
    </submittedName>
</protein>
<evidence type="ECO:0000256" key="2">
    <source>
        <dbReference type="ARBA" id="ARBA00023125"/>
    </source>
</evidence>
<dbReference type="GO" id="GO:0043200">
    <property type="term" value="P:response to amino acid"/>
    <property type="evidence" value="ECO:0007669"/>
    <property type="project" value="TreeGrafter"/>
</dbReference>
<evidence type="ECO:0000313" key="5">
    <source>
        <dbReference type="EMBL" id="GGI17353.1"/>
    </source>
</evidence>
<keyword evidence="6" id="KW-1185">Reference proteome</keyword>
<evidence type="ECO:0000256" key="3">
    <source>
        <dbReference type="ARBA" id="ARBA00023163"/>
    </source>
</evidence>
<dbReference type="GO" id="GO:0005829">
    <property type="term" value="C:cytosol"/>
    <property type="evidence" value="ECO:0007669"/>
    <property type="project" value="TreeGrafter"/>
</dbReference>
<dbReference type="OrthoDB" id="34294at2"/>
<dbReference type="PROSITE" id="PS00519">
    <property type="entry name" value="HTH_ASNC_1"/>
    <property type="match status" value="1"/>
</dbReference>
<dbReference type="AlphaFoldDB" id="A0A8J3AMP1"/>
<dbReference type="InterPro" id="IPR019885">
    <property type="entry name" value="Tscrpt_reg_HTH_AsnC-type_CS"/>
</dbReference>
<dbReference type="PANTHER" id="PTHR30154">
    <property type="entry name" value="LEUCINE-RESPONSIVE REGULATORY PROTEIN"/>
    <property type="match status" value="1"/>
</dbReference>
<dbReference type="InterPro" id="IPR011008">
    <property type="entry name" value="Dimeric_a/b-barrel"/>
</dbReference>
<dbReference type="SUPFAM" id="SSF54909">
    <property type="entry name" value="Dimeric alpha+beta barrel"/>
    <property type="match status" value="1"/>
</dbReference>
<dbReference type="SUPFAM" id="SSF46785">
    <property type="entry name" value="Winged helix' DNA-binding domain"/>
    <property type="match status" value="1"/>
</dbReference>
<dbReference type="PANTHER" id="PTHR30154:SF34">
    <property type="entry name" value="TRANSCRIPTIONAL REGULATOR AZLB"/>
    <property type="match status" value="1"/>
</dbReference>
<dbReference type="InterPro" id="IPR000485">
    <property type="entry name" value="AsnC-type_HTH_dom"/>
</dbReference>
<proteinExistence type="predicted"/>
<keyword evidence="3" id="KW-0804">Transcription</keyword>
<comment type="caution">
    <text evidence="5">The sequence shown here is derived from an EMBL/GenBank/DDBJ whole genome shotgun (WGS) entry which is preliminary data.</text>
</comment>
<dbReference type="InterPro" id="IPR036390">
    <property type="entry name" value="WH_DNA-bd_sf"/>
</dbReference>
<dbReference type="SMART" id="SM00344">
    <property type="entry name" value="HTH_ASNC"/>
    <property type="match status" value="1"/>
</dbReference>
<sequence length="161" mass="18245">METFQSKVLDEVDLKILDKLQTVSQTSNTELAKYVNLSPPATHARVKRLESEGYIKQQVAILNQEKLGFDLLCFIFINTNIHQADELAVLEKTLEAMPEVLECHLLTGEYDYLLKVANKDRKGLEGFVRKLNKLGITRIQTSLALREIKCSTTLPLNIGEK</sequence>
<dbReference type="EMBL" id="BMHB01000003">
    <property type="protein sequence ID" value="GGI17353.1"/>
    <property type="molecule type" value="Genomic_DNA"/>
</dbReference>
<dbReference type="InterPro" id="IPR019888">
    <property type="entry name" value="Tscrpt_reg_AsnC-like"/>
</dbReference>
<keyword evidence="2" id="KW-0238">DNA-binding</keyword>
<evidence type="ECO:0000313" key="6">
    <source>
        <dbReference type="Proteomes" id="UP000626244"/>
    </source>
</evidence>
<dbReference type="Gene3D" id="1.10.10.10">
    <property type="entry name" value="Winged helix-like DNA-binding domain superfamily/Winged helix DNA-binding domain"/>
    <property type="match status" value="1"/>
</dbReference>
<keyword evidence="1" id="KW-0805">Transcription regulation</keyword>
<dbReference type="PRINTS" id="PR00033">
    <property type="entry name" value="HTHASNC"/>
</dbReference>
<dbReference type="InterPro" id="IPR019887">
    <property type="entry name" value="Tscrpt_reg_AsnC/Lrp_C"/>
</dbReference>
<dbReference type="PROSITE" id="PS50956">
    <property type="entry name" value="HTH_ASNC_2"/>
    <property type="match status" value="1"/>
</dbReference>
<feature type="domain" description="HTH asnC-type" evidence="4">
    <location>
        <begin position="9"/>
        <end position="70"/>
    </location>
</feature>
<evidence type="ECO:0000256" key="1">
    <source>
        <dbReference type="ARBA" id="ARBA00023015"/>
    </source>
</evidence>
<dbReference type="GO" id="GO:0043565">
    <property type="term" value="F:sequence-specific DNA binding"/>
    <property type="evidence" value="ECO:0007669"/>
    <property type="project" value="InterPro"/>
</dbReference>
<dbReference type="Pfam" id="PF01037">
    <property type="entry name" value="AsnC_trans_reg"/>
    <property type="match status" value="1"/>
</dbReference>
<dbReference type="Proteomes" id="UP000626244">
    <property type="component" value="Unassembled WGS sequence"/>
</dbReference>
<organism evidence="5 6">
    <name type="scientific">Gottfriedia solisilvae</name>
    <dbReference type="NCBI Taxonomy" id="1516104"/>
    <lineage>
        <taxon>Bacteria</taxon>
        <taxon>Bacillati</taxon>
        <taxon>Bacillota</taxon>
        <taxon>Bacilli</taxon>
        <taxon>Bacillales</taxon>
        <taxon>Bacillaceae</taxon>
        <taxon>Gottfriedia</taxon>
    </lineage>
</organism>
<accession>A0A8J3AMP1</accession>
<reference evidence="6" key="1">
    <citation type="journal article" date="2019" name="Int. J. Syst. Evol. Microbiol.">
        <title>The Global Catalogue of Microorganisms (GCM) 10K type strain sequencing project: providing services to taxonomists for standard genome sequencing and annotation.</title>
        <authorList>
            <consortium name="The Broad Institute Genomics Platform"/>
            <consortium name="The Broad Institute Genome Sequencing Center for Infectious Disease"/>
            <person name="Wu L."/>
            <person name="Ma J."/>
        </authorList>
    </citation>
    <scope>NUCLEOTIDE SEQUENCE [LARGE SCALE GENOMIC DNA]</scope>
    <source>
        <strain evidence="6">CGMCC 1.14993</strain>
    </source>
</reference>